<evidence type="ECO:0000313" key="2">
    <source>
        <dbReference type="Proteomes" id="UP000295632"/>
    </source>
</evidence>
<dbReference type="Pfam" id="PF16161">
    <property type="entry name" value="DUF4867"/>
    <property type="match status" value="1"/>
</dbReference>
<keyword evidence="2" id="KW-1185">Reference proteome</keyword>
<sequence length="227" mass="26216">MLSTLQQLNPNLSLSLITDDCFRVFGEVLTNFPVQCAYEWLEPLEIPETGNRYEPSIKDWESSDIKTWLEDSYYGTMPVQIGYCNGRNETVNGLEYHQGDEVLFAATDCVLFLGDYRTWDQQQPIDPEELTYVFVPGGTALRLYRTTMHLSPCTVTSEGYKTLIILPEGTNTPIDENQRRKDPYLFQRNKWLIAHEEHSIFTDQGVPVGLKKGPKQRFIYSLERKDT</sequence>
<accession>A0A4R6U404</accession>
<evidence type="ECO:0000313" key="1">
    <source>
        <dbReference type="EMBL" id="TDQ41218.1"/>
    </source>
</evidence>
<organism evidence="1 2">
    <name type="scientific">Aureibacillus halotolerans</name>
    <dbReference type="NCBI Taxonomy" id="1508390"/>
    <lineage>
        <taxon>Bacteria</taxon>
        <taxon>Bacillati</taxon>
        <taxon>Bacillota</taxon>
        <taxon>Bacilli</taxon>
        <taxon>Bacillales</taxon>
        <taxon>Bacillaceae</taxon>
        <taxon>Aureibacillus</taxon>
    </lineage>
</organism>
<dbReference type="RefSeq" id="WP_166639196.1">
    <property type="nucleotide sequence ID" value="NZ_SNYJ01000004.1"/>
</dbReference>
<protein>
    <submittedName>
        <fullName evidence="1">Uncharacterized protein DUF4867</fullName>
    </submittedName>
</protein>
<name>A0A4R6U404_9BACI</name>
<dbReference type="EMBL" id="SNYJ01000004">
    <property type="protein sequence ID" value="TDQ41218.1"/>
    <property type="molecule type" value="Genomic_DNA"/>
</dbReference>
<dbReference type="Proteomes" id="UP000295632">
    <property type="component" value="Unassembled WGS sequence"/>
</dbReference>
<dbReference type="AlphaFoldDB" id="A0A4R6U404"/>
<gene>
    <name evidence="1" type="ORF">EV213_104216</name>
</gene>
<reference evidence="1 2" key="1">
    <citation type="submission" date="2019-03" db="EMBL/GenBank/DDBJ databases">
        <title>Genomic Encyclopedia of Type Strains, Phase IV (KMG-IV): sequencing the most valuable type-strain genomes for metagenomic binning, comparative biology and taxonomic classification.</title>
        <authorList>
            <person name="Goeker M."/>
        </authorList>
    </citation>
    <scope>NUCLEOTIDE SEQUENCE [LARGE SCALE GENOMIC DNA]</scope>
    <source>
        <strain evidence="1 2">DSM 28697</strain>
    </source>
</reference>
<proteinExistence type="predicted"/>
<dbReference type="InterPro" id="IPR032358">
    <property type="entry name" value="DUF4867"/>
</dbReference>
<comment type="caution">
    <text evidence="1">The sequence shown here is derived from an EMBL/GenBank/DDBJ whole genome shotgun (WGS) entry which is preliminary data.</text>
</comment>